<gene>
    <name evidence="1" type="primary">ORF38370</name>
</gene>
<name>A0A0B6YWG2_9EUPU</name>
<sequence>MTLATSQDGLDVTPEGTAAFINMSGELLQSLTTKDGIIELHVLKDETELLDTEDTTVEEVIHAD</sequence>
<dbReference type="EMBL" id="HACG01013221">
    <property type="protein sequence ID" value="CEK60086.1"/>
    <property type="molecule type" value="Transcribed_RNA"/>
</dbReference>
<evidence type="ECO:0000313" key="1">
    <source>
        <dbReference type="EMBL" id="CEK60086.1"/>
    </source>
</evidence>
<proteinExistence type="predicted"/>
<protein>
    <submittedName>
        <fullName evidence="1">Uncharacterized protein</fullName>
    </submittedName>
</protein>
<reference evidence="1" key="1">
    <citation type="submission" date="2014-12" db="EMBL/GenBank/DDBJ databases">
        <title>Insight into the proteome of Arion vulgaris.</title>
        <authorList>
            <person name="Aradska J."/>
            <person name="Bulat T."/>
            <person name="Smidak R."/>
            <person name="Sarate P."/>
            <person name="Gangsoo J."/>
            <person name="Sialana F."/>
            <person name="Bilban M."/>
            <person name="Lubec G."/>
        </authorList>
    </citation>
    <scope>NUCLEOTIDE SEQUENCE</scope>
    <source>
        <tissue evidence="1">Skin</tissue>
    </source>
</reference>
<accession>A0A0B6YWG2</accession>
<organism evidence="1">
    <name type="scientific">Arion vulgaris</name>
    <dbReference type="NCBI Taxonomy" id="1028688"/>
    <lineage>
        <taxon>Eukaryota</taxon>
        <taxon>Metazoa</taxon>
        <taxon>Spiralia</taxon>
        <taxon>Lophotrochozoa</taxon>
        <taxon>Mollusca</taxon>
        <taxon>Gastropoda</taxon>
        <taxon>Heterobranchia</taxon>
        <taxon>Euthyneura</taxon>
        <taxon>Panpulmonata</taxon>
        <taxon>Eupulmonata</taxon>
        <taxon>Stylommatophora</taxon>
        <taxon>Helicina</taxon>
        <taxon>Arionoidea</taxon>
        <taxon>Arionidae</taxon>
        <taxon>Arion</taxon>
    </lineage>
</organism>
<dbReference type="AlphaFoldDB" id="A0A0B6YWG2"/>